<dbReference type="RefSeq" id="WP_245030890.1">
    <property type="nucleotide sequence ID" value="NZ_CP095075.1"/>
</dbReference>
<gene>
    <name evidence="2" type="ORF">MUO15_16400</name>
</gene>
<dbReference type="PANTHER" id="PTHR12149">
    <property type="entry name" value="FRUCTOSAMINE 3 KINASE-RELATED PROTEIN"/>
    <property type="match status" value="1"/>
</dbReference>
<reference evidence="2" key="1">
    <citation type="submission" date="2022-04" db="EMBL/GenBank/DDBJ databases">
        <title>Halobacillus sp. isolated from saltern.</title>
        <authorList>
            <person name="Won M."/>
            <person name="Lee C.-M."/>
            <person name="Woen H.-Y."/>
            <person name="Kwon S.-W."/>
        </authorList>
    </citation>
    <scope>NUCLEOTIDE SEQUENCE</scope>
    <source>
        <strain evidence="2">SSHM10-5</strain>
    </source>
</reference>
<sequence length="290" mass="33594">MKPVIQRALEQLNDPGPIKVMQSVSGGDINEAFYVRTSHHEYFIKANTNVPSHFFTVEALGLERIDQTNTINVPKVYHYNEPDEGETGVLIMEWIEEDRQAHSAEKFGQNLAKMHLHPAEQFGLDQPTFIGRLTQDNSWSESWLDYYRENRLQPQLQLAIESSTLPHKRRDKLERLISRLDRWIPHHPSPSLLHGDLWAGNYMIGQKGIPYLIDPSIVYGDHAFELAFTELFGGFPSTFYAAYQEMMPLPFEYEDMKPLYQLYYLLVHLNMFGESYGPPVDRILTRYTGG</sequence>
<name>A0ABY4H9D6_9BACI</name>
<dbReference type="Proteomes" id="UP000830326">
    <property type="component" value="Chromosome"/>
</dbReference>
<organism evidence="2 3">
    <name type="scientific">Halobacillus amylolyticus</name>
    <dbReference type="NCBI Taxonomy" id="2932259"/>
    <lineage>
        <taxon>Bacteria</taxon>
        <taxon>Bacillati</taxon>
        <taxon>Bacillota</taxon>
        <taxon>Bacilli</taxon>
        <taxon>Bacillales</taxon>
        <taxon>Bacillaceae</taxon>
        <taxon>Halobacillus</taxon>
    </lineage>
</organism>
<dbReference type="InterPro" id="IPR011009">
    <property type="entry name" value="Kinase-like_dom_sf"/>
</dbReference>
<dbReference type="Pfam" id="PF03881">
    <property type="entry name" value="Fructosamin_kin"/>
    <property type="match status" value="1"/>
</dbReference>
<dbReference type="PANTHER" id="PTHR12149:SF8">
    <property type="entry name" value="PROTEIN-RIBULOSAMINE 3-KINASE"/>
    <property type="match status" value="1"/>
</dbReference>
<keyword evidence="1" id="KW-0808">Transferase</keyword>
<protein>
    <submittedName>
        <fullName evidence="2">Fructosamine kinase family protein</fullName>
    </submittedName>
</protein>
<keyword evidence="1 2" id="KW-0418">Kinase</keyword>
<dbReference type="InterPro" id="IPR016477">
    <property type="entry name" value="Fructo-/Ketosamine-3-kinase"/>
</dbReference>
<comment type="similarity">
    <text evidence="1">Belongs to the fructosamine kinase family.</text>
</comment>
<accession>A0ABY4H9D6</accession>
<proteinExistence type="inferred from homology"/>
<dbReference type="EMBL" id="CP095075">
    <property type="protein sequence ID" value="UOR11161.1"/>
    <property type="molecule type" value="Genomic_DNA"/>
</dbReference>
<dbReference type="Gene3D" id="3.90.1200.10">
    <property type="match status" value="1"/>
</dbReference>
<keyword evidence="3" id="KW-1185">Reference proteome</keyword>
<evidence type="ECO:0000256" key="1">
    <source>
        <dbReference type="PIRNR" id="PIRNR006221"/>
    </source>
</evidence>
<dbReference type="SUPFAM" id="SSF56112">
    <property type="entry name" value="Protein kinase-like (PK-like)"/>
    <property type="match status" value="1"/>
</dbReference>
<dbReference type="GO" id="GO:0016301">
    <property type="term" value="F:kinase activity"/>
    <property type="evidence" value="ECO:0007669"/>
    <property type="project" value="UniProtKB-KW"/>
</dbReference>
<evidence type="ECO:0000313" key="3">
    <source>
        <dbReference type="Proteomes" id="UP000830326"/>
    </source>
</evidence>
<dbReference type="PIRSF" id="PIRSF006221">
    <property type="entry name" value="Ketosamine-3-kinase"/>
    <property type="match status" value="1"/>
</dbReference>
<evidence type="ECO:0000313" key="2">
    <source>
        <dbReference type="EMBL" id="UOR11161.1"/>
    </source>
</evidence>
<dbReference type="Gene3D" id="3.30.200.20">
    <property type="entry name" value="Phosphorylase Kinase, domain 1"/>
    <property type="match status" value="1"/>
</dbReference>